<dbReference type="InterPro" id="IPR052038">
    <property type="entry name" value="Type-VII_TA_antitoxin"/>
</dbReference>
<comment type="cofactor">
    <cofactor evidence="1">
        <name>Mg(2+)</name>
        <dbReference type="ChEBI" id="CHEBI:18420"/>
    </cofactor>
</comment>
<feature type="domain" description="Polymerase nucleotidyl transferase" evidence="10">
    <location>
        <begin position="100"/>
        <end position="182"/>
    </location>
</feature>
<evidence type="ECO:0000256" key="8">
    <source>
        <dbReference type="ARBA" id="ARBA00022842"/>
    </source>
</evidence>
<evidence type="ECO:0000256" key="7">
    <source>
        <dbReference type="ARBA" id="ARBA00022840"/>
    </source>
</evidence>
<comment type="caution">
    <text evidence="11">The sequence shown here is derived from an EMBL/GenBank/DDBJ whole genome shotgun (WGS) entry which is preliminary data.</text>
</comment>
<proteinExistence type="inferred from homology"/>
<keyword evidence="3" id="KW-0808">Transferase</keyword>
<evidence type="ECO:0000313" key="11">
    <source>
        <dbReference type="EMBL" id="MDQ0893490.1"/>
    </source>
</evidence>
<name>A0ABU0R5Z0_9MICO</name>
<dbReference type="InterPro" id="IPR043519">
    <property type="entry name" value="NT_sf"/>
</dbReference>
<keyword evidence="8" id="KW-0460">Magnesium</keyword>
<comment type="similarity">
    <text evidence="9">Belongs to the MntA antitoxin family.</text>
</comment>
<keyword evidence="7" id="KW-0067">ATP-binding</keyword>
<dbReference type="Pfam" id="PF01909">
    <property type="entry name" value="NTP_transf_2"/>
    <property type="match status" value="1"/>
</dbReference>
<keyword evidence="12" id="KW-1185">Reference proteome</keyword>
<keyword evidence="6" id="KW-0547">Nucleotide-binding</keyword>
<evidence type="ECO:0000256" key="6">
    <source>
        <dbReference type="ARBA" id="ARBA00022741"/>
    </source>
</evidence>
<organism evidence="11 12">
    <name type="scientific">Agromyces ramosus</name>
    <dbReference type="NCBI Taxonomy" id="33879"/>
    <lineage>
        <taxon>Bacteria</taxon>
        <taxon>Bacillati</taxon>
        <taxon>Actinomycetota</taxon>
        <taxon>Actinomycetes</taxon>
        <taxon>Micrococcales</taxon>
        <taxon>Microbacteriaceae</taxon>
        <taxon>Agromyces</taxon>
    </lineage>
</organism>
<dbReference type="EMBL" id="JAUSYY010000001">
    <property type="protein sequence ID" value="MDQ0893490.1"/>
    <property type="molecule type" value="Genomic_DNA"/>
</dbReference>
<evidence type="ECO:0000259" key="10">
    <source>
        <dbReference type="Pfam" id="PF01909"/>
    </source>
</evidence>
<evidence type="ECO:0000256" key="4">
    <source>
        <dbReference type="ARBA" id="ARBA00022695"/>
    </source>
</evidence>
<protein>
    <submittedName>
        <fullName evidence="11">Nucleotidyltransferase</fullName>
    </submittedName>
</protein>
<reference evidence="11 12" key="1">
    <citation type="submission" date="2023-07" db="EMBL/GenBank/DDBJ databases">
        <title>Comparative genomics of wheat-associated soil bacteria to identify genetic determinants of phenazine resistance.</title>
        <authorList>
            <person name="Mouncey N."/>
        </authorList>
    </citation>
    <scope>NUCLEOTIDE SEQUENCE [LARGE SCALE GENOMIC DNA]</scope>
    <source>
        <strain evidence="11 12">V3I3</strain>
    </source>
</reference>
<accession>A0ABU0R5Z0</accession>
<dbReference type="InterPro" id="IPR002934">
    <property type="entry name" value="Polymerase_NTP_transf_dom"/>
</dbReference>
<keyword evidence="2" id="KW-1277">Toxin-antitoxin system</keyword>
<dbReference type="Proteomes" id="UP001239083">
    <property type="component" value="Unassembled WGS sequence"/>
</dbReference>
<evidence type="ECO:0000256" key="3">
    <source>
        <dbReference type="ARBA" id="ARBA00022679"/>
    </source>
</evidence>
<keyword evidence="5" id="KW-0479">Metal-binding</keyword>
<dbReference type="CDD" id="cd05403">
    <property type="entry name" value="NT_KNTase_like"/>
    <property type="match status" value="1"/>
</dbReference>
<dbReference type="PANTHER" id="PTHR33571">
    <property type="entry name" value="SSL8005 PROTEIN"/>
    <property type="match status" value="1"/>
</dbReference>
<evidence type="ECO:0000256" key="1">
    <source>
        <dbReference type="ARBA" id="ARBA00001946"/>
    </source>
</evidence>
<gene>
    <name evidence="11" type="ORF">QFZ26_001045</name>
</gene>
<dbReference type="PANTHER" id="PTHR33571:SF12">
    <property type="entry name" value="BSL3053 PROTEIN"/>
    <property type="match status" value="1"/>
</dbReference>
<dbReference type="Gene3D" id="3.30.460.10">
    <property type="entry name" value="Beta Polymerase, domain 2"/>
    <property type="match status" value="1"/>
</dbReference>
<dbReference type="SUPFAM" id="SSF81301">
    <property type="entry name" value="Nucleotidyltransferase"/>
    <property type="match status" value="1"/>
</dbReference>
<sequence length="184" mass="20554">MYIFVYMPSILAPMSKIAPINAYVVPVAEARAALSSMLRDFRDRGPDAASVVIGSHRRPEAVLVPYERFVASQVAGERVPPAGRQRTASHLLDELRRRRALIERLARANRIASVQVFGSVARGDETPSSDIDFLVEPQDDASHFDLAQFELDMESLFERPVDVVSRRALHADRDRSVLDEAIDL</sequence>
<evidence type="ECO:0000256" key="5">
    <source>
        <dbReference type="ARBA" id="ARBA00022723"/>
    </source>
</evidence>
<keyword evidence="4" id="KW-0548">Nucleotidyltransferase</keyword>
<evidence type="ECO:0000256" key="9">
    <source>
        <dbReference type="ARBA" id="ARBA00038276"/>
    </source>
</evidence>
<evidence type="ECO:0000256" key="2">
    <source>
        <dbReference type="ARBA" id="ARBA00022649"/>
    </source>
</evidence>
<evidence type="ECO:0000313" key="12">
    <source>
        <dbReference type="Proteomes" id="UP001239083"/>
    </source>
</evidence>